<evidence type="ECO:0000256" key="3">
    <source>
        <dbReference type="ARBA" id="ARBA00022475"/>
    </source>
</evidence>
<name>F1YQ18_9ACTN</name>
<dbReference type="RefSeq" id="WP_009681193.1">
    <property type="nucleotide sequence ID" value="NZ_AEUD01000033.1"/>
</dbReference>
<dbReference type="STRING" id="644548.SCNU_20147"/>
<dbReference type="EMBL" id="AEUD01000033">
    <property type="protein sequence ID" value="EGD53203.1"/>
    <property type="molecule type" value="Genomic_DNA"/>
</dbReference>
<dbReference type="Gene3D" id="2.50.20.20">
    <property type="match status" value="1"/>
</dbReference>
<dbReference type="eggNOG" id="ENOG50338Y0">
    <property type="taxonomic scope" value="Bacteria"/>
</dbReference>
<keyword evidence="4 8" id="KW-0732">Signal</keyword>
<evidence type="ECO:0000256" key="7">
    <source>
        <dbReference type="SAM" id="MobiDB-lite"/>
    </source>
</evidence>
<evidence type="ECO:0000256" key="8">
    <source>
        <dbReference type="SAM" id="SignalP"/>
    </source>
</evidence>
<evidence type="ECO:0000313" key="10">
    <source>
        <dbReference type="Proteomes" id="UP000035065"/>
    </source>
</evidence>
<proteinExistence type="inferred from homology"/>
<dbReference type="AlphaFoldDB" id="F1YQ18"/>
<comment type="similarity">
    <text evidence="2">Belongs to the LppX/LprAFG lipoprotein family.</text>
</comment>
<keyword evidence="3" id="KW-1003">Cell membrane</keyword>
<evidence type="ECO:0008006" key="11">
    <source>
        <dbReference type="Google" id="ProtNLM"/>
    </source>
</evidence>
<dbReference type="InterPro" id="IPR009830">
    <property type="entry name" value="LppX/LprAFG"/>
</dbReference>
<reference evidence="9 10" key="1">
    <citation type="journal article" date="2011" name="J. Bacteriol.">
        <title>Draft Genome Sequence of Gordonia neofelifaecis NRRL B-59395, a Cholesterol-Degrading Actinomycete.</title>
        <authorList>
            <person name="Ge F."/>
            <person name="Li W."/>
            <person name="Chen G."/>
            <person name="Liu Y."/>
            <person name="Zhang G."/>
            <person name="Yong B."/>
            <person name="Wang Q."/>
            <person name="Wang N."/>
            <person name="Huang Z."/>
            <person name="Li W."/>
            <person name="Wang J."/>
            <person name="Wu C."/>
            <person name="Xie Q."/>
            <person name="Liu G."/>
        </authorList>
    </citation>
    <scope>NUCLEOTIDE SEQUENCE [LARGE SCALE GENOMIC DNA]</scope>
    <source>
        <strain evidence="9 10">NRRL B-59395</strain>
    </source>
</reference>
<feature type="signal peptide" evidence="8">
    <location>
        <begin position="1"/>
        <end position="28"/>
    </location>
</feature>
<organism evidence="9 10">
    <name type="scientific">Gordonia neofelifaecis NRRL B-59395</name>
    <dbReference type="NCBI Taxonomy" id="644548"/>
    <lineage>
        <taxon>Bacteria</taxon>
        <taxon>Bacillati</taxon>
        <taxon>Actinomycetota</taxon>
        <taxon>Actinomycetes</taxon>
        <taxon>Mycobacteriales</taxon>
        <taxon>Gordoniaceae</taxon>
        <taxon>Gordonia</taxon>
    </lineage>
</organism>
<feature type="region of interest" description="Disordered" evidence="7">
    <location>
        <begin position="238"/>
        <end position="266"/>
    </location>
</feature>
<protein>
    <recommendedName>
        <fullName evidence="11">Lipoprotein</fullName>
    </recommendedName>
</protein>
<sequence>MKRSKRFAIASASAVVAAAIALTGCSSNDDGGSSDTTTASDSAATTSLNAAADTAAALTGAKVDLKVEGSLQGVNASEVEATVATKPKVVGEGTATLQMGDKSVEAPFVYVDDHMYADVDDKGYLDYGDGRSIYDVSKILDVNAGVPHILRSVQGATEEGSETVDGVEATKITGTIPAKDLAGLTGTSPQAKGLDGDIPVTVWVTKDGKNNVVRVTSEPAKGASLTVTLSDWGKTVTVKKPADVKEPSAKPSQAPKSGEPTRTPVG</sequence>
<dbReference type="InterPro" id="IPR029046">
    <property type="entry name" value="LolA/LolB/LppX"/>
</dbReference>
<dbReference type="CDD" id="cd16334">
    <property type="entry name" value="LppX-like"/>
    <property type="match status" value="1"/>
</dbReference>
<evidence type="ECO:0000256" key="6">
    <source>
        <dbReference type="ARBA" id="ARBA00023288"/>
    </source>
</evidence>
<dbReference type="SUPFAM" id="SSF89392">
    <property type="entry name" value="Prokaryotic lipoproteins and lipoprotein localization factors"/>
    <property type="match status" value="1"/>
</dbReference>
<keyword evidence="3" id="KW-0472">Membrane</keyword>
<dbReference type="Proteomes" id="UP000035065">
    <property type="component" value="Unassembled WGS sequence"/>
</dbReference>
<keyword evidence="5" id="KW-0564">Palmitate</keyword>
<dbReference type="PROSITE" id="PS51257">
    <property type="entry name" value="PROKAR_LIPOPROTEIN"/>
    <property type="match status" value="1"/>
</dbReference>
<gene>
    <name evidence="9" type="ORF">SCNU_20147</name>
</gene>
<keyword evidence="10" id="KW-1185">Reference proteome</keyword>
<keyword evidence="6" id="KW-0449">Lipoprotein</keyword>
<evidence type="ECO:0000256" key="4">
    <source>
        <dbReference type="ARBA" id="ARBA00022729"/>
    </source>
</evidence>
<comment type="caution">
    <text evidence="9">The sequence shown here is derived from an EMBL/GenBank/DDBJ whole genome shotgun (WGS) entry which is preliminary data.</text>
</comment>
<evidence type="ECO:0000256" key="2">
    <source>
        <dbReference type="ARBA" id="ARBA00009194"/>
    </source>
</evidence>
<accession>F1YQ18</accession>
<dbReference type="Pfam" id="PF07161">
    <property type="entry name" value="LppX_LprAFG"/>
    <property type="match status" value="1"/>
</dbReference>
<evidence type="ECO:0000256" key="5">
    <source>
        <dbReference type="ARBA" id="ARBA00023139"/>
    </source>
</evidence>
<comment type="subcellular location">
    <subcellularLocation>
        <location evidence="1">Cell envelope</location>
    </subcellularLocation>
</comment>
<feature type="chain" id="PRO_5003277365" description="Lipoprotein" evidence="8">
    <location>
        <begin position="29"/>
        <end position="266"/>
    </location>
</feature>
<evidence type="ECO:0000256" key="1">
    <source>
        <dbReference type="ARBA" id="ARBA00004196"/>
    </source>
</evidence>
<dbReference type="OrthoDB" id="4711443at2"/>
<evidence type="ECO:0000313" key="9">
    <source>
        <dbReference type="EMBL" id="EGD53203.1"/>
    </source>
</evidence>
<dbReference type="GO" id="GO:0030313">
    <property type="term" value="C:cell envelope"/>
    <property type="evidence" value="ECO:0007669"/>
    <property type="project" value="UniProtKB-SubCell"/>
</dbReference>